<dbReference type="InterPro" id="IPR049227">
    <property type="entry name" value="DUF6824"/>
</dbReference>
<evidence type="ECO:0000259" key="2">
    <source>
        <dbReference type="Pfam" id="PF20710"/>
    </source>
</evidence>
<evidence type="ECO:0000313" key="4">
    <source>
        <dbReference type="Proteomes" id="UP001153069"/>
    </source>
</evidence>
<organism evidence="3 4">
    <name type="scientific">Seminavis robusta</name>
    <dbReference type="NCBI Taxonomy" id="568900"/>
    <lineage>
        <taxon>Eukaryota</taxon>
        <taxon>Sar</taxon>
        <taxon>Stramenopiles</taxon>
        <taxon>Ochrophyta</taxon>
        <taxon>Bacillariophyta</taxon>
        <taxon>Bacillariophyceae</taxon>
        <taxon>Bacillariophycidae</taxon>
        <taxon>Naviculales</taxon>
        <taxon>Naviculaceae</taxon>
        <taxon>Seminavis</taxon>
    </lineage>
</organism>
<sequence>MNRSDFEGTSNCFNNSSSGTSSYFVGSLGMNPDRTAPSDSHEDGPNKNDKQAMVPLHLDFVPGPNDVICGRGKKCYAHTGNERFRQIVQSYLDRYQAAASRPEKSEILSSIVSQVRESSPDGGFVKQDATTNQWFEVGDFLAREKTSQAFRDALAEHYRSSKKAKHEKRRQRTQAKALIEKQATMLPSLDTGSGHGPSASLADNQQSLFPSPLVSRQHLTVLREDPPHPRAFSFSGHTHERLAGREVRSRAMSLSAGGHFGDRNDVDLSAGGNGPCHGEGFHRPDSAPGRYYGRGDASSVDDLAEIDLRQGLGRRMESSGHESWPQHSRSQTTRTFFNPPASLYATQPQFHPVRAEDLAGHRTFQGNDALMTAVDNARVHGEPSHVAQWTNNSIETEVRASQQQGNDLQFPASFASESPRIAYLQNSGGASMGGLYPSGSATTSNQPPEGIHQRTDSTASATVIVAQLASALHQDSPNNDENPFEPIPLGGRSKKKAKR</sequence>
<name>A0A9N8HFX4_9STRA</name>
<feature type="domain" description="DUF6824" evidence="2">
    <location>
        <begin position="66"/>
        <end position="152"/>
    </location>
</feature>
<feature type="region of interest" description="Disordered" evidence="1">
    <location>
        <begin position="255"/>
        <end position="298"/>
    </location>
</feature>
<comment type="caution">
    <text evidence="3">The sequence shown here is derived from an EMBL/GenBank/DDBJ whole genome shotgun (WGS) entry which is preliminary data.</text>
</comment>
<protein>
    <submittedName>
        <fullName evidence="3">Nitrilase family, member 2</fullName>
    </submittedName>
</protein>
<feature type="region of interest" description="Disordered" evidence="1">
    <location>
        <begin position="434"/>
        <end position="499"/>
    </location>
</feature>
<feature type="region of interest" description="Disordered" evidence="1">
    <location>
        <begin position="1"/>
        <end position="50"/>
    </location>
</feature>
<accession>A0A9N8HFX4</accession>
<feature type="compositionally biased region" description="Low complexity" evidence="1">
    <location>
        <begin position="8"/>
        <end position="27"/>
    </location>
</feature>
<proteinExistence type="predicted"/>
<feature type="region of interest" description="Disordered" evidence="1">
    <location>
        <begin position="315"/>
        <end position="334"/>
    </location>
</feature>
<feature type="compositionally biased region" description="Polar residues" evidence="1">
    <location>
        <begin position="325"/>
        <end position="334"/>
    </location>
</feature>
<feature type="compositionally biased region" description="Basic and acidic residues" evidence="1">
    <location>
        <begin position="39"/>
        <end position="50"/>
    </location>
</feature>
<dbReference type="Proteomes" id="UP001153069">
    <property type="component" value="Unassembled WGS sequence"/>
</dbReference>
<dbReference type="AlphaFoldDB" id="A0A9N8HFX4"/>
<reference evidence="3" key="1">
    <citation type="submission" date="2020-06" db="EMBL/GenBank/DDBJ databases">
        <authorList>
            <consortium name="Plant Systems Biology data submission"/>
        </authorList>
    </citation>
    <scope>NUCLEOTIDE SEQUENCE</scope>
    <source>
        <strain evidence="3">D6</strain>
    </source>
</reference>
<keyword evidence="4" id="KW-1185">Reference proteome</keyword>
<dbReference type="Pfam" id="PF20710">
    <property type="entry name" value="DUF6824"/>
    <property type="match status" value="1"/>
</dbReference>
<evidence type="ECO:0000256" key="1">
    <source>
        <dbReference type="SAM" id="MobiDB-lite"/>
    </source>
</evidence>
<dbReference type="EMBL" id="CAICTM010000544">
    <property type="protein sequence ID" value="CAB9512606.1"/>
    <property type="molecule type" value="Genomic_DNA"/>
</dbReference>
<evidence type="ECO:0000313" key="3">
    <source>
        <dbReference type="EMBL" id="CAB9512606.1"/>
    </source>
</evidence>
<gene>
    <name evidence="3" type="ORF">SEMRO_545_G163860.1</name>
</gene>